<keyword evidence="1" id="KW-1133">Transmembrane helix</keyword>
<reference evidence="2 3" key="1">
    <citation type="journal article" date="2010" name="Nat. Biotechnol.">
        <title>Genome sequence of the model mushroom Schizophyllum commune.</title>
        <authorList>
            <person name="Ohm R.A."/>
            <person name="de Jong J.F."/>
            <person name="Lugones L.G."/>
            <person name="Aerts A."/>
            <person name="Kothe E."/>
            <person name="Stajich J.E."/>
            <person name="de Vries R.P."/>
            <person name="Record E."/>
            <person name="Levasseur A."/>
            <person name="Baker S.E."/>
            <person name="Bartholomew K.A."/>
            <person name="Coutinho P.M."/>
            <person name="Erdmann S."/>
            <person name="Fowler T.J."/>
            <person name="Gathman A.C."/>
            <person name="Lombard V."/>
            <person name="Henrissat B."/>
            <person name="Knabe N."/>
            <person name="Kuees U."/>
            <person name="Lilly W.W."/>
            <person name="Lindquist E."/>
            <person name="Lucas S."/>
            <person name="Magnuson J.K."/>
            <person name="Piumi F."/>
            <person name="Raudaskoski M."/>
            <person name="Salamov A."/>
            <person name="Schmutz J."/>
            <person name="Schwarze F.W.M.R."/>
            <person name="vanKuyk P.A."/>
            <person name="Horton J.S."/>
            <person name="Grigoriev I.V."/>
            <person name="Woesten H.A.B."/>
        </authorList>
    </citation>
    <scope>NUCLEOTIDE SEQUENCE [LARGE SCALE GENOMIC DNA]</scope>
    <source>
        <strain evidence="3">H4-8 / FGSC 9210</strain>
    </source>
</reference>
<protein>
    <recommendedName>
        <fullName evidence="4">Transmembrane protein</fullName>
    </recommendedName>
</protein>
<keyword evidence="1" id="KW-0472">Membrane</keyword>
<dbReference type="AlphaFoldDB" id="D8QEC1"/>
<dbReference type="VEuPathDB" id="FungiDB:SCHCODRAFT_059384"/>
<dbReference type="Proteomes" id="UP000007431">
    <property type="component" value="Unassembled WGS sequence"/>
</dbReference>
<organism evidence="3">
    <name type="scientific">Schizophyllum commune (strain H4-8 / FGSC 9210)</name>
    <name type="common">Split gill fungus</name>
    <dbReference type="NCBI Taxonomy" id="578458"/>
    <lineage>
        <taxon>Eukaryota</taxon>
        <taxon>Fungi</taxon>
        <taxon>Dikarya</taxon>
        <taxon>Basidiomycota</taxon>
        <taxon>Agaricomycotina</taxon>
        <taxon>Agaricomycetes</taxon>
        <taxon>Agaricomycetidae</taxon>
        <taxon>Agaricales</taxon>
        <taxon>Schizophyllaceae</taxon>
        <taxon>Schizophyllum</taxon>
    </lineage>
</organism>
<dbReference type="GeneID" id="9596927"/>
<evidence type="ECO:0000313" key="3">
    <source>
        <dbReference type="Proteomes" id="UP000007431"/>
    </source>
</evidence>
<feature type="transmembrane region" description="Helical" evidence="1">
    <location>
        <begin position="86"/>
        <end position="106"/>
    </location>
</feature>
<dbReference type="RefSeq" id="XP_003028727.1">
    <property type="nucleotide sequence ID" value="XM_003028681.1"/>
</dbReference>
<feature type="transmembrane region" description="Helical" evidence="1">
    <location>
        <begin position="221"/>
        <end position="241"/>
    </location>
</feature>
<feature type="transmembrane region" description="Helical" evidence="1">
    <location>
        <begin position="118"/>
        <end position="138"/>
    </location>
</feature>
<gene>
    <name evidence="2" type="ORF">SCHCODRAFT_59384</name>
</gene>
<dbReference type="EMBL" id="GL377310">
    <property type="protein sequence ID" value="EFI93824.1"/>
    <property type="molecule type" value="Genomic_DNA"/>
</dbReference>
<evidence type="ECO:0008006" key="4">
    <source>
        <dbReference type="Google" id="ProtNLM"/>
    </source>
</evidence>
<dbReference type="OrthoDB" id="3197626at2759"/>
<keyword evidence="1" id="KW-0812">Transmembrane</keyword>
<feature type="transmembrane region" description="Helical" evidence="1">
    <location>
        <begin position="15"/>
        <end position="33"/>
    </location>
</feature>
<dbReference type="HOGENOM" id="CLU_059054_0_0_1"/>
<evidence type="ECO:0000313" key="2">
    <source>
        <dbReference type="EMBL" id="EFI93824.1"/>
    </source>
</evidence>
<dbReference type="InParanoid" id="D8QEC1"/>
<dbReference type="OMA" id="TDEDHAY"/>
<proteinExistence type="predicted"/>
<sequence length="256" mass="29032">MVDWESPEELTRDSAVFVNLMHVLLGLYIWEVFTSLDFDWQFLTGKRRFRWPMIFYFLNRYVLLAALSGIVASLDTHTRINCRSVFIFNQLAGNAAMGLASINLSLRTMAVWSQNKWVVSGLILLMFGHWSLILQGGLLQVQWLEGSGCAITDPNTKILAATFMYTMVFDLIVLSLNLWKVLRNKTQLARMLLGDGLIYFIVAFVANLIATVFMLVHLNQIMAIIFNVPAVVASTIVAGRITRRLSKFERTGAEML</sequence>
<name>D8QEC1_SCHCM</name>
<feature type="transmembrane region" description="Helical" evidence="1">
    <location>
        <begin position="191"/>
        <end position="215"/>
    </location>
</feature>
<accession>D8QEC1</accession>
<evidence type="ECO:0000256" key="1">
    <source>
        <dbReference type="SAM" id="Phobius"/>
    </source>
</evidence>
<feature type="transmembrane region" description="Helical" evidence="1">
    <location>
        <begin position="54"/>
        <end position="74"/>
    </location>
</feature>
<dbReference type="KEGG" id="scm:SCHCO_059384"/>
<feature type="transmembrane region" description="Helical" evidence="1">
    <location>
        <begin position="158"/>
        <end position="179"/>
    </location>
</feature>
<keyword evidence="3" id="KW-1185">Reference proteome</keyword>
<dbReference type="eggNOG" id="ENOG502R0UZ">
    <property type="taxonomic scope" value="Eukaryota"/>
</dbReference>